<feature type="region of interest" description="Disordered" evidence="4">
    <location>
        <begin position="40"/>
        <end position="156"/>
    </location>
</feature>
<comment type="similarity">
    <text evidence="2">Belongs to the RRG9 family.</text>
</comment>
<comment type="caution">
    <text evidence="5">The sequence shown here is derived from an EMBL/GenBank/DDBJ whole genome shotgun (WGS) entry which is preliminary data.</text>
</comment>
<dbReference type="PANTHER" id="PTHR13475:SF3">
    <property type="entry name" value="NEUGRIN"/>
    <property type="match status" value="1"/>
</dbReference>
<dbReference type="InterPro" id="IPR010487">
    <property type="entry name" value="NGRN/Rrg9"/>
</dbReference>
<feature type="compositionally biased region" description="Polar residues" evidence="4">
    <location>
        <begin position="101"/>
        <end position="117"/>
    </location>
</feature>
<dbReference type="RefSeq" id="XP_066799905.1">
    <property type="nucleotide sequence ID" value="XM_066949611.1"/>
</dbReference>
<feature type="region of interest" description="Disordered" evidence="4">
    <location>
        <begin position="244"/>
        <end position="309"/>
    </location>
</feature>
<dbReference type="GeneID" id="92183788"/>
<protein>
    <recommendedName>
        <fullName evidence="3">Required for respiratory growth protein 9, mitochondrial</fullName>
    </recommendedName>
</protein>
<gene>
    <name evidence="5" type="ORF">IAR55_006530</name>
</gene>
<dbReference type="KEGG" id="kne:92183788"/>
<feature type="compositionally biased region" description="Polar residues" evidence="4">
    <location>
        <begin position="253"/>
        <end position="263"/>
    </location>
</feature>
<organism evidence="5 6">
    <name type="scientific">Kwoniella newhampshirensis</name>
    <dbReference type="NCBI Taxonomy" id="1651941"/>
    <lineage>
        <taxon>Eukaryota</taxon>
        <taxon>Fungi</taxon>
        <taxon>Dikarya</taxon>
        <taxon>Basidiomycota</taxon>
        <taxon>Agaricomycotina</taxon>
        <taxon>Tremellomycetes</taxon>
        <taxon>Tremellales</taxon>
        <taxon>Cryptococcaceae</taxon>
        <taxon>Kwoniella</taxon>
    </lineage>
</organism>
<dbReference type="AlphaFoldDB" id="A0AAW0YU26"/>
<evidence type="ECO:0000313" key="5">
    <source>
        <dbReference type="EMBL" id="KAK8844681.1"/>
    </source>
</evidence>
<proteinExistence type="inferred from homology"/>
<dbReference type="EMBL" id="JBCAWK010000013">
    <property type="protein sequence ID" value="KAK8844681.1"/>
    <property type="molecule type" value="Genomic_DNA"/>
</dbReference>
<dbReference type="Proteomes" id="UP001388673">
    <property type="component" value="Unassembled WGS sequence"/>
</dbReference>
<evidence type="ECO:0000256" key="2">
    <source>
        <dbReference type="ARBA" id="ARBA00010895"/>
    </source>
</evidence>
<keyword evidence="6" id="KW-1185">Reference proteome</keyword>
<dbReference type="GO" id="GO:0005634">
    <property type="term" value="C:nucleus"/>
    <property type="evidence" value="ECO:0007669"/>
    <property type="project" value="TreeGrafter"/>
</dbReference>
<reference evidence="5 6" key="1">
    <citation type="journal article" date="2024" name="bioRxiv">
        <title>Comparative genomics of Cryptococcus and Kwoniella reveals pathogenesis evolution and contrasting karyotype dynamics via intercentromeric recombination or chromosome fusion.</title>
        <authorList>
            <person name="Coelho M.A."/>
            <person name="David-Palma M."/>
            <person name="Shea T."/>
            <person name="Bowers K."/>
            <person name="McGinley-Smith S."/>
            <person name="Mohammad A.W."/>
            <person name="Gnirke A."/>
            <person name="Yurkov A.M."/>
            <person name="Nowrousian M."/>
            <person name="Sun S."/>
            <person name="Cuomo C.A."/>
            <person name="Heitman J."/>
        </authorList>
    </citation>
    <scope>NUCLEOTIDE SEQUENCE [LARGE SCALE GENOMIC DNA]</scope>
    <source>
        <strain evidence="5 6">CBS 13917</strain>
    </source>
</reference>
<sequence length="309" mass="33545">MSCLTASTSASASTSKFKSIRPTLSRIACRLCPPTAHLQFSTAPSRELPSPRNPYDDGRRLGGSQTAQRVREHSRSRSPRTASYPDPSNRSRPVRPPPDTPRSSNFSRERNQPSTHRYTSHSKLTRSAIPSSFPLTSDDATDIPSSKAQTRIGPWSPTKKLTYSAMAGLRTLHSLDPDKFTKPVLSAKFGISVEAVSRILRSKFRDKSSVGGGGGGGEGAGDEGGLLHNDEGRILYSQEGDIGLGKGVRFRSSGDSKTMTTDLRGTKWDRNPSTAESISPVPAIERAYSRRRPSSTNDRTQPDSESTEP</sequence>
<evidence type="ECO:0000256" key="4">
    <source>
        <dbReference type="SAM" id="MobiDB-lite"/>
    </source>
</evidence>
<feature type="compositionally biased region" description="Gly residues" evidence="4">
    <location>
        <begin position="210"/>
        <end position="224"/>
    </location>
</feature>
<dbReference type="PANTHER" id="PTHR13475">
    <property type="entry name" value="NEUGRIN"/>
    <property type="match status" value="1"/>
</dbReference>
<comment type="function">
    <text evidence="1">Required for respiratory activity and maintenance and expression of the mitochondrial genome.</text>
</comment>
<evidence type="ECO:0000313" key="6">
    <source>
        <dbReference type="Proteomes" id="UP001388673"/>
    </source>
</evidence>
<accession>A0AAW0YU26</accession>
<evidence type="ECO:0000256" key="3">
    <source>
        <dbReference type="ARBA" id="ARBA00013566"/>
    </source>
</evidence>
<feature type="region of interest" description="Disordered" evidence="4">
    <location>
        <begin position="206"/>
        <end position="226"/>
    </location>
</feature>
<name>A0AAW0YU26_9TREE</name>
<evidence type="ECO:0000256" key="1">
    <source>
        <dbReference type="ARBA" id="ARBA00003548"/>
    </source>
</evidence>